<reference evidence="4 5" key="1">
    <citation type="journal article" date="2015" name="Fungal Genet. Biol.">
        <title>Evolution of novel wood decay mechanisms in Agaricales revealed by the genome sequences of Fistulina hepatica and Cylindrobasidium torrendii.</title>
        <authorList>
            <person name="Floudas D."/>
            <person name="Held B.W."/>
            <person name="Riley R."/>
            <person name="Nagy L.G."/>
            <person name="Koehler G."/>
            <person name="Ransdell A.S."/>
            <person name="Younus H."/>
            <person name="Chow J."/>
            <person name="Chiniquy J."/>
            <person name="Lipzen A."/>
            <person name="Tritt A."/>
            <person name="Sun H."/>
            <person name="Haridas S."/>
            <person name="LaButti K."/>
            <person name="Ohm R.A."/>
            <person name="Kues U."/>
            <person name="Blanchette R.A."/>
            <person name="Grigoriev I.V."/>
            <person name="Minto R.E."/>
            <person name="Hibbett D.S."/>
        </authorList>
    </citation>
    <scope>NUCLEOTIDE SEQUENCE [LARGE SCALE GENOMIC DNA]</scope>
    <source>
        <strain evidence="4 5">FP15055 ss-10</strain>
    </source>
</reference>
<evidence type="ECO:0000256" key="3">
    <source>
        <dbReference type="SAM" id="SignalP"/>
    </source>
</evidence>
<protein>
    <submittedName>
        <fullName evidence="4">Uncharacterized protein</fullName>
    </submittedName>
</protein>
<keyword evidence="2" id="KW-0472">Membrane</keyword>
<sequence length="547" mass="58187">MLPFTRAGAIYVSLVLLVLGLPQAVAAKWKFRFKFDNVTQCEPVSISFRGSKVPDDSIPVALTLLPLDGLPTTINIPNAAVNSSGVYVTFFPLAAGTQFIASLDNMEGESAARVSDVFKVLDSDDTSCLPTTTGSEVTPSPFTVQDPLEQCGNLTVAYNTTTAPSVRIFQPRGGSLTLNQTSDDPKAKVATYPMVAFRQSDIVLLFEGGDNQTFTSDLLPVGGDVSSSADCFPPQWFNITDEGKPSDTATQTGAKTTLSRQTIIGISVSCGLVGLIALLVALYMIRERRVRRRRMFMVNGSSGYPSETDGRQSYGSTEKVLPRAAPPPINTGSSFGPTGYPEGFVQNPAYATAQYTPSARSFVRDSLASWGNKIGSLSPKSRGMSISSKRTDSGLPPLDIEGMLNMASTEQSNPVRTPTTASSYGVQIEVPPFDMEEVRGAKETRTPLTASSVGGSEFPAPYSPPRAHLRPGADVPTSMTLSAFFPSGVASRPVSNFSTTLASEIGAGSSVRGLPASPRTHVRQMSSVDSTMSGGVRQPTRLRSDRQ</sequence>
<feature type="compositionally biased region" description="Polar residues" evidence="1">
    <location>
        <begin position="523"/>
        <end position="533"/>
    </location>
</feature>
<evidence type="ECO:0000256" key="2">
    <source>
        <dbReference type="SAM" id="Phobius"/>
    </source>
</evidence>
<keyword evidence="2" id="KW-0812">Transmembrane</keyword>
<feature type="chain" id="PRO_5002317335" evidence="3">
    <location>
        <begin position="28"/>
        <end position="547"/>
    </location>
</feature>
<dbReference type="EMBL" id="KN880453">
    <property type="protein sequence ID" value="KIY71563.1"/>
    <property type="molecule type" value="Genomic_DNA"/>
</dbReference>
<dbReference type="AlphaFoldDB" id="A0A0D7BLW8"/>
<feature type="transmembrane region" description="Helical" evidence="2">
    <location>
        <begin position="263"/>
        <end position="285"/>
    </location>
</feature>
<accession>A0A0D7BLW8</accession>
<evidence type="ECO:0000256" key="1">
    <source>
        <dbReference type="SAM" id="MobiDB-lite"/>
    </source>
</evidence>
<evidence type="ECO:0000313" key="4">
    <source>
        <dbReference type="EMBL" id="KIY71563.1"/>
    </source>
</evidence>
<gene>
    <name evidence="4" type="ORF">CYLTODRAFT_487158</name>
</gene>
<keyword evidence="3" id="KW-0732">Signal</keyword>
<feature type="region of interest" description="Disordered" evidence="1">
    <location>
        <begin position="444"/>
        <end position="464"/>
    </location>
</feature>
<keyword evidence="5" id="KW-1185">Reference proteome</keyword>
<feature type="region of interest" description="Disordered" evidence="1">
    <location>
        <begin position="506"/>
        <end position="547"/>
    </location>
</feature>
<evidence type="ECO:0000313" key="5">
    <source>
        <dbReference type="Proteomes" id="UP000054007"/>
    </source>
</evidence>
<feature type="signal peptide" evidence="3">
    <location>
        <begin position="1"/>
        <end position="27"/>
    </location>
</feature>
<dbReference type="OrthoDB" id="3266941at2759"/>
<keyword evidence="2" id="KW-1133">Transmembrane helix</keyword>
<name>A0A0D7BLW8_9AGAR</name>
<feature type="compositionally biased region" description="Polar residues" evidence="1">
    <location>
        <begin position="303"/>
        <end position="316"/>
    </location>
</feature>
<dbReference type="Proteomes" id="UP000054007">
    <property type="component" value="Unassembled WGS sequence"/>
</dbReference>
<organism evidence="4 5">
    <name type="scientific">Cylindrobasidium torrendii FP15055 ss-10</name>
    <dbReference type="NCBI Taxonomy" id="1314674"/>
    <lineage>
        <taxon>Eukaryota</taxon>
        <taxon>Fungi</taxon>
        <taxon>Dikarya</taxon>
        <taxon>Basidiomycota</taxon>
        <taxon>Agaricomycotina</taxon>
        <taxon>Agaricomycetes</taxon>
        <taxon>Agaricomycetidae</taxon>
        <taxon>Agaricales</taxon>
        <taxon>Marasmiineae</taxon>
        <taxon>Physalacriaceae</taxon>
        <taxon>Cylindrobasidium</taxon>
    </lineage>
</organism>
<proteinExistence type="predicted"/>
<feature type="region of interest" description="Disordered" evidence="1">
    <location>
        <begin position="303"/>
        <end position="327"/>
    </location>
</feature>